<evidence type="ECO:0000259" key="6">
    <source>
        <dbReference type="PROSITE" id="PS50871"/>
    </source>
</evidence>
<dbReference type="SUPFAM" id="SSF49842">
    <property type="entry name" value="TNF-like"/>
    <property type="match status" value="2"/>
</dbReference>
<feature type="signal peptide" evidence="5">
    <location>
        <begin position="1"/>
        <end position="17"/>
    </location>
</feature>
<dbReference type="SMART" id="SM00110">
    <property type="entry name" value="C1Q"/>
    <property type="match status" value="1"/>
</dbReference>
<feature type="chain" id="PRO_5032902556" description="C1q domain-containing protein" evidence="5">
    <location>
        <begin position="18"/>
        <end position="336"/>
    </location>
</feature>
<keyword evidence="3 5" id="KW-0732">Signal</keyword>
<gene>
    <name evidence="7" type="ORF">MGAL_10B037871</name>
</gene>
<evidence type="ECO:0000313" key="8">
    <source>
        <dbReference type="Proteomes" id="UP000596742"/>
    </source>
</evidence>
<dbReference type="PROSITE" id="PS50871">
    <property type="entry name" value="C1Q"/>
    <property type="match status" value="1"/>
</dbReference>
<keyword evidence="4" id="KW-0175">Coiled coil</keyword>
<keyword evidence="8" id="KW-1185">Reference proteome</keyword>
<feature type="coiled-coil region" evidence="4">
    <location>
        <begin position="29"/>
        <end position="63"/>
    </location>
</feature>
<comment type="caution">
    <text evidence="7">The sequence shown here is derived from an EMBL/GenBank/DDBJ whole genome shotgun (WGS) entry which is preliminary data.</text>
</comment>
<dbReference type="EMBL" id="UYJE01000849">
    <property type="protein sequence ID" value="VDH97009.1"/>
    <property type="molecule type" value="Genomic_DNA"/>
</dbReference>
<dbReference type="Proteomes" id="UP000596742">
    <property type="component" value="Unassembled WGS sequence"/>
</dbReference>
<dbReference type="InterPro" id="IPR001073">
    <property type="entry name" value="C1q_dom"/>
</dbReference>
<evidence type="ECO:0000256" key="3">
    <source>
        <dbReference type="ARBA" id="ARBA00022729"/>
    </source>
</evidence>
<dbReference type="OrthoDB" id="6144194at2759"/>
<evidence type="ECO:0000256" key="5">
    <source>
        <dbReference type="SAM" id="SignalP"/>
    </source>
</evidence>
<dbReference type="PRINTS" id="PR00007">
    <property type="entry name" value="COMPLEMNTC1Q"/>
</dbReference>
<dbReference type="PANTHER" id="PTHR22923:SF116">
    <property type="entry name" value="C1Q DOMAIN-CONTAINING PROTEIN"/>
    <property type="match status" value="1"/>
</dbReference>
<evidence type="ECO:0000256" key="2">
    <source>
        <dbReference type="ARBA" id="ARBA00022525"/>
    </source>
</evidence>
<dbReference type="AlphaFoldDB" id="A0A8B6BX16"/>
<reference evidence="7" key="1">
    <citation type="submission" date="2018-11" db="EMBL/GenBank/DDBJ databases">
        <authorList>
            <person name="Alioto T."/>
            <person name="Alioto T."/>
        </authorList>
    </citation>
    <scope>NUCLEOTIDE SEQUENCE</scope>
</reference>
<dbReference type="InterPro" id="IPR008983">
    <property type="entry name" value="Tumour_necrosis_fac-like_dom"/>
</dbReference>
<evidence type="ECO:0000313" key="7">
    <source>
        <dbReference type="EMBL" id="VDH97009.1"/>
    </source>
</evidence>
<evidence type="ECO:0000256" key="4">
    <source>
        <dbReference type="SAM" id="Coils"/>
    </source>
</evidence>
<keyword evidence="2" id="KW-0964">Secreted</keyword>
<dbReference type="InterPro" id="IPR050822">
    <property type="entry name" value="Cerebellin_Synaptic_Org"/>
</dbReference>
<protein>
    <recommendedName>
        <fullName evidence="6">C1q domain-containing protein</fullName>
    </recommendedName>
</protein>
<organism evidence="7 8">
    <name type="scientific">Mytilus galloprovincialis</name>
    <name type="common">Mediterranean mussel</name>
    <dbReference type="NCBI Taxonomy" id="29158"/>
    <lineage>
        <taxon>Eukaryota</taxon>
        <taxon>Metazoa</taxon>
        <taxon>Spiralia</taxon>
        <taxon>Lophotrochozoa</taxon>
        <taxon>Mollusca</taxon>
        <taxon>Bivalvia</taxon>
        <taxon>Autobranchia</taxon>
        <taxon>Pteriomorphia</taxon>
        <taxon>Mytilida</taxon>
        <taxon>Mytiloidea</taxon>
        <taxon>Mytilidae</taxon>
        <taxon>Mytilinae</taxon>
        <taxon>Mytilus</taxon>
    </lineage>
</organism>
<evidence type="ECO:0000256" key="1">
    <source>
        <dbReference type="ARBA" id="ARBA00004613"/>
    </source>
</evidence>
<accession>A0A8B6BX16</accession>
<sequence length="336" mass="37628">MLLFWSILTVCCFVATSLPSETSKFDFVMKELDSLRHDFQVKYERLEAENTNLKRELASVKSKRLLLGNTNAGSETTIGFYARRRQNGVLGVQQTIEFDHVHENHGNGYDPRHGHFIAPISGLYEFSTTILAGSDNGIHCEMVKNVGYSVEIVNGESSEISKVDFIMKELGTLRHDFNDLHSKYENLEAENMNLKRELDSAKNKRQLSEAIGFYARRKPSGTLGAQQTIEFEHVHENHGNGYDSLQGHFTAPVSGLYQFSTTIYSMDNYGVHCEMVKNGQNLGQLLAPVPGYASSTLNVVIYLSVGDQVWVRHLGSASEHLNANDYSSFSGFLISL</sequence>
<feature type="domain" description="C1q" evidence="6">
    <location>
        <begin position="206"/>
        <end position="336"/>
    </location>
</feature>
<dbReference type="GO" id="GO:0005576">
    <property type="term" value="C:extracellular region"/>
    <property type="evidence" value="ECO:0007669"/>
    <property type="project" value="UniProtKB-SubCell"/>
</dbReference>
<proteinExistence type="predicted"/>
<dbReference type="PANTHER" id="PTHR22923">
    <property type="entry name" value="CEREBELLIN-RELATED"/>
    <property type="match status" value="1"/>
</dbReference>
<dbReference type="Gene3D" id="2.60.120.40">
    <property type="match status" value="2"/>
</dbReference>
<feature type="coiled-coil region" evidence="4">
    <location>
        <begin position="170"/>
        <end position="211"/>
    </location>
</feature>
<dbReference type="Pfam" id="PF00386">
    <property type="entry name" value="C1q"/>
    <property type="match status" value="2"/>
</dbReference>
<name>A0A8B6BX16_MYTGA</name>
<comment type="subcellular location">
    <subcellularLocation>
        <location evidence="1">Secreted</location>
    </subcellularLocation>
</comment>